<comment type="caution">
    <text evidence="2">The sequence shown here is derived from an EMBL/GenBank/DDBJ whole genome shotgun (WGS) entry which is preliminary data.</text>
</comment>
<evidence type="ECO:0000313" key="2">
    <source>
        <dbReference type="EMBL" id="KAK3243333.1"/>
    </source>
</evidence>
<dbReference type="AlphaFoldDB" id="A0AAE0BW78"/>
<evidence type="ECO:0000256" key="1">
    <source>
        <dbReference type="SAM" id="MobiDB-lite"/>
    </source>
</evidence>
<sequence>MKQQAEPPDDDEEKDDEEEMDEGEDGVDEGDRVDAEMDIQCGQGEPWKTPPRSDEPIAAEVRALVKKVFARLLDSAGGICGNSESTTSLSETAKSMAVEDVSTPGEDELSNVRVVMPRGWERDMELQGFCVARTEGLEVSPQQHDTCVAGEWQHNFADLNAEEHHKRFEAGRWIGEVDRNCFVGRVLAEVARQIIGNPGWACTTVQPDVIRSSKGGMSALLTLPGADLQSPHDDNTELSIIACFTAEYPVGIYPGSHVLEDTQESLFVGDANEVLMFRRGVFHFGQAYPGCAWQVIPSRASQLGPNVRRGGHVYVDRSLDVPQYNLTDTAVDYAARRRSARVAEDVLPADLPGVTYSGLFLGSCAFRGKDVAVVQSPLTNPFVEIACVETGALKTVPVEELQPPTKTGHYLKGQFVNKLYGPKTGLFKTGVKMCVFAGAVMQYADRTSGLVCTGMPLLLKEDYENLPTAHGRMLRMGYVLRTNSSHLQGLVFLQKDAGDKGWDFQKIALTEADLEKERRSLLAFQYVFAEALPVVVQWTQEAASRSFFSPVLFSWSASYTSHTRCV</sequence>
<name>A0AAE0BW78_9CHLO</name>
<dbReference type="EMBL" id="LGRX02032949">
    <property type="protein sequence ID" value="KAK3243333.1"/>
    <property type="molecule type" value="Genomic_DNA"/>
</dbReference>
<gene>
    <name evidence="2" type="ORF">CYMTET_47003</name>
</gene>
<proteinExistence type="predicted"/>
<protein>
    <submittedName>
        <fullName evidence="2">Uncharacterized protein</fullName>
    </submittedName>
</protein>
<feature type="region of interest" description="Disordered" evidence="1">
    <location>
        <begin position="1"/>
        <end position="53"/>
    </location>
</feature>
<accession>A0AAE0BW78</accession>
<reference evidence="2 3" key="1">
    <citation type="journal article" date="2015" name="Genome Biol. Evol.">
        <title>Comparative Genomics of a Bacterivorous Green Alga Reveals Evolutionary Causalities and Consequences of Phago-Mixotrophic Mode of Nutrition.</title>
        <authorList>
            <person name="Burns J.A."/>
            <person name="Paasch A."/>
            <person name="Narechania A."/>
            <person name="Kim E."/>
        </authorList>
    </citation>
    <scope>NUCLEOTIDE SEQUENCE [LARGE SCALE GENOMIC DNA]</scope>
    <source>
        <strain evidence="2 3">PLY_AMNH</strain>
    </source>
</reference>
<keyword evidence="3" id="KW-1185">Reference proteome</keyword>
<evidence type="ECO:0000313" key="3">
    <source>
        <dbReference type="Proteomes" id="UP001190700"/>
    </source>
</evidence>
<organism evidence="2 3">
    <name type="scientific">Cymbomonas tetramitiformis</name>
    <dbReference type="NCBI Taxonomy" id="36881"/>
    <lineage>
        <taxon>Eukaryota</taxon>
        <taxon>Viridiplantae</taxon>
        <taxon>Chlorophyta</taxon>
        <taxon>Pyramimonadophyceae</taxon>
        <taxon>Pyramimonadales</taxon>
        <taxon>Pyramimonadaceae</taxon>
        <taxon>Cymbomonas</taxon>
    </lineage>
</organism>
<feature type="compositionally biased region" description="Acidic residues" evidence="1">
    <location>
        <begin position="7"/>
        <end position="28"/>
    </location>
</feature>
<dbReference type="Proteomes" id="UP001190700">
    <property type="component" value="Unassembled WGS sequence"/>
</dbReference>